<feature type="compositionally biased region" description="Basic and acidic residues" evidence="1">
    <location>
        <begin position="9"/>
        <end position="23"/>
    </location>
</feature>
<reference evidence="2" key="4">
    <citation type="submission" date="2000-08" db="EMBL/GenBank/DDBJ databases">
        <authorList>
            <person name="Adachi J."/>
            <person name="Aizawa K."/>
            <person name="Akahira S."/>
            <person name="Akimura T."/>
            <person name="Arai A."/>
            <person name="Aono H."/>
            <person name="Arakawa T."/>
            <person name="Bono H."/>
            <person name="Carninci P."/>
            <person name="Fukuda S."/>
            <person name="Fukunishi Y."/>
            <person name="Furuno M."/>
            <person name="Hanagaki T."/>
            <person name="Hara A."/>
            <person name="Hayatsu N."/>
            <person name="Hiramoto K."/>
            <person name="Hiraoka T."/>
            <person name="Hori F."/>
            <person name="Imotani K."/>
            <person name="Ishii Y."/>
            <person name="Itoh M."/>
            <person name="Izawa M."/>
            <person name="Kasukawa T."/>
            <person name="Kato H."/>
            <person name="Kawai J."/>
            <person name="Kojima Y."/>
            <person name="Konno H."/>
            <person name="Kouda M."/>
            <person name="Koya S."/>
            <person name="Kurihara C."/>
            <person name="Matsuyama T."/>
            <person name="Miyazaki A."/>
            <person name="Nishi K."/>
            <person name="Nomura K."/>
            <person name="Numazaki R."/>
            <person name="Ohno M."/>
            <person name="Okazaki Y."/>
            <person name="Okido T."/>
            <person name="Owa C."/>
            <person name="Saito H."/>
            <person name="Saito R."/>
            <person name="Sakai C."/>
            <person name="Sakai K."/>
            <person name="Sano H."/>
            <person name="Sasaki D."/>
            <person name="Shibata K."/>
            <person name="Shibata Y."/>
            <person name="Shinagawa A."/>
            <person name="Shiraki T."/>
            <person name="Sogabe Y."/>
            <person name="Suzuki H."/>
            <person name="Tagami M."/>
            <person name="Tagawa A."/>
            <person name="Takahashi F."/>
            <person name="Tanaka T."/>
            <person name="Tejima Y."/>
            <person name="Toya T."/>
            <person name="Yamamura T."/>
            <person name="Yasunishi A."/>
            <person name="Yoshida K."/>
            <person name="Yoshino M."/>
            <person name="Muramatsu M."/>
            <person name="Hayashizaki Y."/>
        </authorList>
    </citation>
    <scope>NUCLEOTIDE SEQUENCE</scope>
    <source>
        <strain evidence="2">C57BL/6J</strain>
        <tissue evidence="2">Retina</tissue>
    </source>
</reference>
<evidence type="ECO:0000313" key="2">
    <source>
        <dbReference type="EMBL" id="BAC25640.1"/>
    </source>
</evidence>
<feature type="compositionally biased region" description="Polar residues" evidence="1">
    <location>
        <begin position="31"/>
        <end position="46"/>
    </location>
</feature>
<sequence>STLRLAGGGDDRPLQERAIERSHTPRKALQDSLTPGQRSRVRNGSSCAPGKDPACPRSRQARTQTSPKGVRADDDSSQSPSRRTLAGTTGGTSLTDPAFAQL</sequence>
<proteinExistence type="evidence at transcript level"/>
<feature type="region of interest" description="Disordered" evidence="1">
    <location>
        <begin position="1"/>
        <end position="102"/>
    </location>
</feature>
<reference evidence="2" key="1">
    <citation type="journal article" date="1999" name="Methods Enzymol.">
        <title>High-efficiency full-length cDNA cloning.</title>
        <authorList>
            <person name="Carninci P."/>
            <person name="Hayashizaki Y."/>
        </authorList>
    </citation>
    <scope>NUCLEOTIDE SEQUENCE</scope>
    <source>
        <strain evidence="2">C57BL/6J</strain>
        <tissue evidence="2">Retina</tissue>
    </source>
</reference>
<evidence type="ECO:0000256" key="1">
    <source>
        <dbReference type="SAM" id="MobiDB-lite"/>
    </source>
</evidence>
<reference evidence="2" key="6">
    <citation type="journal article" date="2002" name="Nature">
        <title>Analysis of the mouse transcriptome based on functional annotation of 60,770 full-length cDNAs.</title>
        <authorList>
            <consortium name="The FANTOM Consortium and the RIKEN Genome Exploration Research Group Phase I and II Team"/>
        </authorList>
    </citation>
    <scope>NUCLEOTIDE SEQUENCE</scope>
    <source>
        <strain evidence="2">C57BL/6J</strain>
        <tissue evidence="2">Retina</tissue>
    </source>
</reference>
<dbReference type="EMBL" id="AK020812">
    <property type="protein sequence ID" value="BAC25640.1"/>
    <property type="molecule type" value="mRNA"/>
</dbReference>
<reference evidence="2" key="3">
    <citation type="journal article" date="2000" name="Genome Res.">
        <title>RIKEN integrated sequence analysis (RISA) system--384-format sequencing pipeline with 384 multicapillary sequencer.</title>
        <authorList>
            <person name="Shibata K."/>
            <person name="Itoh M."/>
            <person name="Aizawa K."/>
            <person name="Nagaoka S."/>
            <person name="Sasaki N."/>
            <person name="Carninci P."/>
            <person name="Konno H."/>
            <person name="Akiyama J."/>
            <person name="Nishi K."/>
            <person name="Kitsunai T."/>
            <person name="Tashiro H."/>
            <person name="Itoh M."/>
            <person name="Sumi N."/>
            <person name="Ishii Y."/>
            <person name="Nakamura S."/>
            <person name="Hazama M."/>
            <person name="Nishine T."/>
            <person name="Harada A."/>
            <person name="Yamamoto R."/>
            <person name="Matsumoto H."/>
            <person name="Sakaguchi S."/>
            <person name="Ikegami T."/>
            <person name="Kashiwagi K."/>
            <person name="Fujiwake S."/>
            <person name="Inoue K."/>
            <person name="Togawa Y."/>
            <person name="Izawa M."/>
            <person name="Ohara E."/>
            <person name="Watahiki M."/>
            <person name="Yoneda Y."/>
            <person name="Ishikawa T."/>
            <person name="Ozawa K."/>
            <person name="Tanaka T."/>
            <person name="Matsuura S."/>
            <person name="Kawai J."/>
            <person name="Okazaki Y."/>
            <person name="Muramatsu M."/>
            <person name="Inoue Y."/>
            <person name="Kira A."/>
            <person name="Hayashizaki Y."/>
        </authorList>
    </citation>
    <scope>NUCLEOTIDE SEQUENCE</scope>
    <source>
        <strain evidence="2">C57BL/6J</strain>
        <tissue evidence="2">Retina</tissue>
    </source>
</reference>
<dbReference type="AGR" id="MGI:1915411"/>
<dbReference type="AlphaFoldDB" id="Q8CEK0"/>
<reference evidence="2" key="2">
    <citation type="journal article" date="2000" name="Genome Res.">
        <title>Normalization and subtraction of cap-trapper-selected cDNAs to prepare full-length cDNA libraries for rapid discovery of new genes.</title>
        <authorList>
            <person name="Carninci P."/>
            <person name="Shibata Y."/>
            <person name="Hayatsu N."/>
            <person name="Sugahara Y."/>
            <person name="Shibata K."/>
            <person name="Itoh M."/>
            <person name="Konno H."/>
            <person name="Okazaki Y."/>
            <person name="Muramatsu M."/>
            <person name="Hayashizaki Y."/>
        </authorList>
    </citation>
    <scope>NUCLEOTIDE SEQUENCE</scope>
    <source>
        <strain evidence="2">C57BL/6J</strain>
        <tissue evidence="2">Retina</tissue>
    </source>
</reference>
<dbReference type="MGI" id="MGI:1915411">
    <property type="gene designation" value="A930005H10Rik"/>
</dbReference>
<evidence type="ECO:0000313" key="3">
    <source>
        <dbReference type="MGI" id="MGI:1915411"/>
    </source>
</evidence>
<reference evidence="2" key="7">
    <citation type="journal article" date="2005" name="Science">
        <title>The Transcriptional Landscape of the Mammalian Genome.</title>
        <authorList>
            <consortium name="The FANTOM Consortium"/>
            <consortium name="Riken Genome Exploration Research Group and Genome Science Group (Genome Network Project Core Group)"/>
        </authorList>
    </citation>
    <scope>NUCLEOTIDE SEQUENCE</scope>
    <source>
        <strain evidence="2">C57BL/6J</strain>
        <tissue evidence="2">Retina</tissue>
    </source>
</reference>
<feature type="compositionally biased region" description="Low complexity" evidence="1">
    <location>
        <begin position="81"/>
        <end position="95"/>
    </location>
</feature>
<name>Q8CEK0_MOUSE</name>
<reference evidence="2" key="5">
    <citation type="journal article" date="2001" name="Nature">
        <title>Functional annotation of a full-length mouse cDNA collection.</title>
        <authorList>
            <consortium name="The RIKEN Genome Exploration Research Group Phase II Team and the FANTOM Consortium"/>
        </authorList>
    </citation>
    <scope>NUCLEOTIDE SEQUENCE</scope>
    <source>
        <strain evidence="2">C57BL/6J</strain>
        <tissue evidence="2">Retina</tissue>
    </source>
</reference>
<accession>Q8CEK0</accession>
<gene>
    <name evidence="3" type="primary">A930005H10Rik</name>
</gene>
<organism evidence="2">
    <name type="scientific">Mus musculus</name>
    <name type="common">Mouse</name>
    <dbReference type="NCBI Taxonomy" id="10090"/>
    <lineage>
        <taxon>Eukaryota</taxon>
        <taxon>Metazoa</taxon>
        <taxon>Chordata</taxon>
        <taxon>Craniata</taxon>
        <taxon>Vertebrata</taxon>
        <taxon>Euteleostomi</taxon>
        <taxon>Mammalia</taxon>
        <taxon>Eutheria</taxon>
        <taxon>Euarchontoglires</taxon>
        <taxon>Glires</taxon>
        <taxon>Rodentia</taxon>
        <taxon>Myomorpha</taxon>
        <taxon>Muroidea</taxon>
        <taxon>Muridae</taxon>
        <taxon>Murinae</taxon>
        <taxon>Mus</taxon>
        <taxon>Mus</taxon>
    </lineage>
</organism>
<feature type="non-terminal residue" evidence="2">
    <location>
        <position position="1"/>
    </location>
</feature>
<protein>
    <submittedName>
        <fullName evidence="2">Uncharacterized protein</fullName>
    </submittedName>
</protein>
<reference evidence="2" key="8">
    <citation type="journal article" date="2005" name="Science">
        <title>Antisense Transcription in the Mammalian Transcriptome.</title>
        <authorList>
            <consortium name="RIKEN Genome Exploration Research Group and Genome Science Group (Genome Network Project Core Group) and the FANTOM Consortium"/>
        </authorList>
    </citation>
    <scope>NUCLEOTIDE SEQUENCE</scope>
    <source>
        <strain evidence="2">C57BL/6J</strain>
        <tissue evidence="2">Retina</tissue>
    </source>
</reference>